<accession>A0A396I1D3</accession>
<dbReference type="EMBL" id="PSQE01000004">
    <property type="protein sequence ID" value="RHN59420.1"/>
    <property type="molecule type" value="Genomic_DNA"/>
</dbReference>
<name>A0A396I1D3_MEDTR</name>
<sequence length="70" mass="8138">MTASKHQKERTSHNEPVRSTQQSPILIVLRSDSEFLPEDFQSHFYNLKNLESPISQKLKIISPLLEQFLS</sequence>
<gene>
    <name evidence="2" type="ORF">MtrunA17_Chr4g0013101</name>
</gene>
<dbReference type="Proteomes" id="UP000265566">
    <property type="component" value="Chromosome 4"/>
</dbReference>
<reference evidence="2" key="1">
    <citation type="journal article" date="2018" name="Nat. Plants">
        <title>Whole-genome landscape of Medicago truncatula symbiotic genes.</title>
        <authorList>
            <person name="Pecrix Y."/>
            <person name="Gamas P."/>
            <person name="Carrere S."/>
        </authorList>
    </citation>
    <scope>NUCLEOTIDE SEQUENCE</scope>
    <source>
        <tissue evidence="2">Leaves</tissue>
    </source>
</reference>
<dbReference type="Gramene" id="rna21449">
    <property type="protein sequence ID" value="RHN59420.1"/>
    <property type="gene ID" value="gene21449"/>
</dbReference>
<evidence type="ECO:0000313" key="2">
    <source>
        <dbReference type="EMBL" id="RHN59420.1"/>
    </source>
</evidence>
<evidence type="ECO:0000256" key="1">
    <source>
        <dbReference type="SAM" id="MobiDB-lite"/>
    </source>
</evidence>
<proteinExistence type="predicted"/>
<dbReference type="AlphaFoldDB" id="A0A396I1D3"/>
<feature type="region of interest" description="Disordered" evidence="1">
    <location>
        <begin position="1"/>
        <end position="23"/>
    </location>
</feature>
<organism evidence="2">
    <name type="scientific">Medicago truncatula</name>
    <name type="common">Barrel medic</name>
    <name type="synonym">Medicago tribuloides</name>
    <dbReference type="NCBI Taxonomy" id="3880"/>
    <lineage>
        <taxon>Eukaryota</taxon>
        <taxon>Viridiplantae</taxon>
        <taxon>Streptophyta</taxon>
        <taxon>Embryophyta</taxon>
        <taxon>Tracheophyta</taxon>
        <taxon>Spermatophyta</taxon>
        <taxon>Magnoliopsida</taxon>
        <taxon>eudicotyledons</taxon>
        <taxon>Gunneridae</taxon>
        <taxon>Pentapetalae</taxon>
        <taxon>rosids</taxon>
        <taxon>fabids</taxon>
        <taxon>Fabales</taxon>
        <taxon>Fabaceae</taxon>
        <taxon>Papilionoideae</taxon>
        <taxon>50 kb inversion clade</taxon>
        <taxon>NPAAA clade</taxon>
        <taxon>Hologalegina</taxon>
        <taxon>IRL clade</taxon>
        <taxon>Trifolieae</taxon>
        <taxon>Medicago</taxon>
    </lineage>
</organism>
<protein>
    <submittedName>
        <fullName evidence="2">Uncharacterized protein</fullName>
    </submittedName>
</protein>
<comment type="caution">
    <text evidence="2">The sequence shown here is derived from an EMBL/GenBank/DDBJ whole genome shotgun (WGS) entry which is preliminary data.</text>
</comment>